<dbReference type="GO" id="GO:0005975">
    <property type="term" value="P:carbohydrate metabolic process"/>
    <property type="evidence" value="ECO:0007669"/>
    <property type="project" value="InterPro"/>
</dbReference>
<dbReference type="CDD" id="cd10917">
    <property type="entry name" value="CE4_NodB_like_6s_7s"/>
    <property type="match status" value="1"/>
</dbReference>
<keyword evidence="2" id="KW-0378">Hydrolase</keyword>
<dbReference type="Pfam" id="PF01522">
    <property type="entry name" value="Polysacc_deac_1"/>
    <property type="match status" value="1"/>
</dbReference>
<feature type="domain" description="NodB homology" evidence="3">
    <location>
        <begin position="182"/>
        <end position="374"/>
    </location>
</feature>
<dbReference type="InterPro" id="IPR050248">
    <property type="entry name" value="Polysacc_deacetylase_ArnD"/>
</dbReference>
<dbReference type="SUPFAM" id="SSF88713">
    <property type="entry name" value="Glycoside hydrolase/deacetylase"/>
    <property type="match status" value="1"/>
</dbReference>
<dbReference type="GO" id="GO:0016020">
    <property type="term" value="C:membrane"/>
    <property type="evidence" value="ECO:0007669"/>
    <property type="project" value="TreeGrafter"/>
</dbReference>
<dbReference type="InterPro" id="IPR011330">
    <property type="entry name" value="Glyco_hydro/deAcase_b/a-brl"/>
</dbReference>
<dbReference type="PANTHER" id="PTHR10587">
    <property type="entry name" value="GLYCOSYL TRANSFERASE-RELATED"/>
    <property type="match status" value="1"/>
</dbReference>
<organism evidence="4 5">
    <name type="scientific">Chryseobacterium mucoviscidosis</name>
    <dbReference type="NCBI Taxonomy" id="1945581"/>
    <lineage>
        <taxon>Bacteria</taxon>
        <taxon>Pseudomonadati</taxon>
        <taxon>Bacteroidota</taxon>
        <taxon>Flavobacteriia</taxon>
        <taxon>Flavobacteriales</taxon>
        <taxon>Weeksellaceae</taxon>
        <taxon>Chryseobacterium group</taxon>
        <taxon>Chryseobacterium</taxon>
    </lineage>
</organism>
<protein>
    <recommendedName>
        <fullName evidence="3">NodB homology domain-containing protein</fullName>
    </recommendedName>
</protein>
<dbReference type="GO" id="GO:0016810">
    <property type="term" value="F:hydrolase activity, acting on carbon-nitrogen (but not peptide) bonds"/>
    <property type="evidence" value="ECO:0007669"/>
    <property type="project" value="InterPro"/>
</dbReference>
<dbReference type="RefSeq" id="WP_087707143.1">
    <property type="nucleotide sequence ID" value="NZ_MVAG01000081.1"/>
</dbReference>
<evidence type="ECO:0000313" key="4">
    <source>
        <dbReference type="EMBL" id="OVE60195.1"/>
    </source>
</evidence>
<name>A0A202C9D9_9FLAO</name>
<dbReference type="AlphaFoldDB" id="A0A202C9D9"/>
<proteinExistence type="predicted"/>
<sequence length="374" mass="43140">MKKLLLLFILVSDFIFSQGPSSIATANRDLWNLPMKSSKDFDVASKMEMLVFLETFAEINASNETELFKILAVKDGTSEGVKIWKKQTQDRLVQNFKCLDANALSEVVSVKTNPTYPELVLVTKKLSERLPENLKNWYQNSKSFYKTYILECLRLAAKSNKRTSEINTLDPTEKNGFELNDKNYLLTFDDGPTPKNGHTDQLINVLKEQNLTGIFFLSGDKLQQRIAANGKNSVSSMYGENWIGSHSMVHKSHQYLPDWKLQIDESNGIIKDVFDFNHKTFYFRPPYGQRSKEIIQYLLKNKQPVLLWNIDSQDWSEKISSQQVSSRVITLMLLWRKGIILFHDVHPKAEIAVPAINEYFKDCPVKWLTPEEIK</sequence>
<evidence type="ECO:0000313" key="5">
    <source>
        <dbReference type="Proteomes" id="UP000196355"/>
    </source>
</evidence>
<dbReference type="EMBL" id="MVAG01000081">
    <property type="protein sequence ID" value="OVE60195.1"/>
    <property type="molecule type" value="Genomic_DNA"/>
</dbReference>
<evidence type="ECO:0000256" key="2">
    <source>
        <dbReference type="ARBA" id="ARBA00022801"/>
    </source>
</evidence>
<dbReference type="Proteomes" id="UP000196355">
    <property type="component" value="Unassembled WGS sequence"/>
</dbReference>
<reference evidence="5" key="1">
    <citation type="submission" date="2017-02" db="EMBL/GenBank/DDBJ databases">
        <authorList>
            <person name="Tetz G."/>
            <person name="Tetz V."/>
        </authorList>
    </citation>
    <scope>NUCLEOTIDE SEQUENCE [LARGE SCALE GENOMIC DNA]</scope>
    <source>
        <strain evidence="5">VT16-26</strain>
    </source>
</reference>
<dbReference type="Gene3D" id="3.20.20.370">
    <property type="entry name" value="Glycoside hydrolase/deacetylase"/>
    <property type="match status" value="1"/>
</dbReference>
<keyword evidence="5" id="KW-1185">Reference proteome</keyword>
<keyword evidence="1" id="KW-0479">Metal-binding</keyword>
<evidence type="ECO:0000259" key="3">
    <source>
        <dbReference type="PROSITE" id="PS51677"/>
    </source>
</evidence>
<comment type="caution">
    <text evidence="4">The sequence shown here is derived from an EMBL/GenBank/DDBJ whole genome shotgun (WGS) entry which is preliminary data.</text>
</comment>
<dbReference type="PROSITE" id="PS51677">
    <property type="entry name" value="NODB"/>
    <property type="match status" value="1"/>
</dbReference>
<dbReference type="GO" id="GO:0046872">
    <property type="term" value="F:metal ion binding"/>
    <property type="evidence" value="ECO:0007669"/>
    <property type="project" value="UniProtKB-KW"/>
</dbReference>
<accession>A0A202C9D9</accession>
<evidence type="ECO:0000256" key="1">
    <source>
        <dbReference type="ARBA" id="ARBA00022723"/>
    </source>
</evidence>
<gene>
    <name evidence="4" type="ORF">B0E34_04380</name>
</gene>
<dbReference type="InterPro" id="IPR002509">
    <property type="entry name" value="NODB_dom"/>
</dbReference>
<dbReference type="PANTHER" id="PTHR10587:SF133">
    <property type="entry name" value="CHITIN DEACETYLASE 1-RELATED"/>
    <property type="match status" value="1"/>
</dbReference>